<keyword evidence="2" id="KW-1185">Reference proteome</keyword>
<reference evidence="1 2" key="1">
    <citation type="submission" date="2023-03" db="EMBL/GenBank/DDBJ databases">
        <title>High recombination rates correlate with genetic variation in Cardiocondyla obscurior ants.</title>
        <authorList>
            <person name="Errbii M."/>
        </authorList>
    </citation>
    <scope>NUCLEOTIDE SEQUENCE [LARGE SCALE GENOMIC DNA]</scope>
    <source>
        <strain evidence="1">Alpha-2009</strain>
        <tissue evidence="1">Whole body</tissue>
    </source>
</reference>
<dbReference type="EMBL" id="JADYXP020000013">
    <property type="protein sequence ID" value="KAL0111666.1"/>
    <property type="molecule type" value="Genomic_DNA"/>
</dbReference>
<comment type="caution">
    <text evidence="1">The sequence shown here is derived from an EMBL/GenBank/DDBJ whole genome shotgun (WGS) entry which is preliminary data.</text>
</comment>
<evidence type="ECO:0000313" key="2">
    <source>
        <dbReference type="Proteomes" id="UP001430953"/>
    </source>
</evidence>
<sequence length="106" mass="12155">MREMVAYLNKSNMHDCCPLDMHTCAHIPHTRARIPARVQKLTHAHLLQIYTFLRATNGERRTRDRSGISIDRRLALGLACPPRAPSKWKPLLSRIPIPPVRKNGSR</sequence>
<proteinExistence type="predicted"/>
<name>A0AAW2F6P5_9HYME</name>
<dbReference type="Proteomes" id="UP001430953">
    <property type="component" value="Unassembled WGS sequence"/>
</dbReference>
<dbReference type="AlphaFoldDB" id="A0AAW2F6P5"/>
<evidence type="ECO:0000313" key="1">
    <source>
        <dbReference type="EMBL" id="KAL0111666.1"/>
    </source>
</evidence>
<organism evidence="1 2">
    <name type="scientific">Cardiocondyla obscurior</name>
    <dbReference type="NCBI Taxonomy" id="286306"/>
    <lineage>
        <taxon>Eukaryota</taxon>
        <taxon>Metazoa</taxon>
        <taxon>Ecdysozoa</taxon>
        <taxon>Arthropoda</taxon>
        <taxon>Hexapoda</taxon>
        <taxon>Insecta</taxon>
        <taxon>Pterygota</taxon>
        <taxon>Neoptera</taxon>
        <taxon>Endopterygota</taxon>
        <taxon>Hymenoptera</taxon>
        <taxon>Apocrita</taxon>
        <taxon>Aculeata</taxon>
        <taxon>Formicoidea</taxon>
        <taxon>Formicidae</taxon>
        <taxon>Myrmicinae</taxon>
        <taxon>Cardiocondyla</taxon>
    </lineage>
</organism>
<protein>
    <submittedName>
        <fullName evidence="1">Uncharacterized protein</fullName>
    </submittedName>
</protein>
<gene>
    <name evidence="1" type="ORF">PUN28_013095</name>
</gene>
<accession>A0AAW2F6P5</accession>